<organism evidence="1 2">
    <name type="scientific">Desmophyllum pertusum</name>
    <dbReference type="NCBI Taxonomy" id="174260"/>
    <lineage>
        <taxon>Eukaryota</taxon>
        <taxon>Metazoa</taxon>
        <taxon>Cnidaria</taxon>
        <taxon>Anthozoa</taxon>
        <taxon>Hexacorallia</taxon>
        <taxon>Scleractinia</taxon>
        <taxon>Caryophylliina</taxon>
        <taxon>Caryophylliidae</taxon>
        <taxon>Desmophyllum</taxon>
    </lineage>
</organism>
<keyword evidence="2" id="KW-1185">Reference proteome</keyword>
<accession>A0A9X0CVS9</accession>
<evidence type="ECO:0000313" key="2">
    <source>
        <dbReference type="Proteomes" id="UP001163046"/>
    </source>
</evidence>
<dbReference type="EMBL" id="MU826413">
    <property type="protein sequence ID" value="KAJ7376123.1"/>
    <property type="molecule type" value="Genomic_DNA"/>
</dbReference>
<dbReference type="OrthoDB" id="6238971at2759"/>
<name>A0A9X0CVS9_9CNID</name>
<comment type="caution">
    <text evidence="1">The sequence shown here is derived from an EMBL/GenBank/DDBJ whole genome shotgun (WGS) entry which is preliminary data.</text>
</comment>
<reference evidence="1" key="1">
    <citation type="submission" date="2023-01" db="EMBL/GenBank/DDBJ databases">
        <title>Genome assembly of the deep-sea coral Lophelia pertusa.</title>
        <authorList>
            <person name="Herrera S."/>
            <person name="Cordes E."/>
        </authorList>
    </citation>
    <scope>NUCLEOTIDE SEQUENCE</scope>
    <source>
        <strain evidence="1">USNM1676648</strain>
        <tissue evidence="1">Polyp</tissue>
    </source>
</reference>
<evidence type="ECO:0000313" key="1">
    <source>
        <dbReference type="EMBL" id="KAJ7376123.1"/>
    </source>
</evidence>
<dbReference type="AlphaFoldDB" id="A0A9X0CVS9"/>
<sequence length="102" mass="11232">MEGCCTLTLVTGTTVQTTVCTETTVAQPLIMAFQSSTGNREVYHNNKQPFFKAIYTAMRDFKPGDDKKLLAKSLADHLHAVSDPYCGIMAESVLKYPKLSLV</sequence>
<gene>
    <name evidence="1" type="primary">GXYLT1</name>
    <name evidence="1" type="ORF">OS493_036727</name>
</gene>
<dbReference type="Proteomes" id="UP001163046">
    <property type="component" value="Unassembled WGS sequence"/>
</dbReference>
<proteinExistence type="predicted"/>
<protein>
    <submittedName>
        <fullName evidence="1">Glucoside xylosyltransferase 1</fullName>
    </submittedName>
</protein>